<organism evidence="8 9">
    <name type="scientific">Kitasatospora paranensis</name>
    <dbReference type="NCBI Taxonomy" id="258053"/>
    <lineage>
        <taxon>Bacteria</taxon>
        <taxon>Bacillati</taxon>
        <taxon>Actinomycetota</taxon>
        <taxon>Actinomycetes</taxon>
        <taxon>Kitasatosporales</taxon>
        <taxon>Streptomycetaceae</taxon>
        <taxon>Kitasatospora</taxon>
    </lineage>
</organism>
<keyword evidence="9" id="KW-1185">Reference proteome</keyword>
<evidence type="ECO:0000256" key="5">
    <source>
        <dbReference type="SAM" id="MobiDB-lite"/>
    </source>
</evidence>
<feature type="compositionally biased region" description="Gly residues" evidence="5">
    <location>
        <begin position="374"/>
        <end position="384"/>
    </location>
</feature>
<evidence type="ECO:0000256" key="3">
    <source>
        <dbReference type="ARBA" id="ARBA00022801"/>
    </source>
</evidence>
<dbReference type="SUPFAM" id="SSF54001">
    <property type="entry name" value="Cysteine proteinases"/>
    <property type="match status" value="1"/>
</dbReference>
<comment type="caution">
    <text evidence="8">The sequence shown here is derived from an EMBL/GenBank/DDBJ whole genome shotgun (WGS) entry which is preliminary data.</text>
</comment>
<dbReference type="EMBL" id="JBHTAJ010000002">
    <property type="protein sequence ID" value="MFC7178249.1"/>
    <property type="molecule type" value="Genomic_DNA"/>
</dbReference>
<keyword evidence="2" id="KW-0645">Protease</keyword>
<feature type="chain" id="PRO_5045260599" evidence="6">
    <location>
        <begin position="29"/>
        <end position="551"/>
    </location>
</feature>
<evidence type="ECO:0000256" key="4">
    <source>
        <dbReference type="ARBA" id="ARBA00022807"/>
    </source>
</evidence>
<evidence type="ECO:0000256" key="1">
    <source>
        <dbReference type="ARBA" id="ARBA00007074"/>
    </source>
</evidence>
<feature type="region of interest" description="Disordered" evidence="5">
    <location>
        <begin position="367"/>
        <end position="406"/>
    </location>
</feature>
<dbReference type="InterPro" id="IPR038765">
    <property type="entry name" value="Papain-like_cys_pep_sf"/>
</dbReference>
<reference evidence="9" key="1">
    <citation type="journal article" date="2019" name="Int. J. Syst. Evol. Microbiol.">
        <title>The Global Catalogue of Microorganisms (GCM) 10K type strain sequencing project: providing services to taxonomists for standard genome sequencing and annotation.</title>
        <authorList>
            <consortium name="The Broad Institute Genomics Platform"/>
            <consortium name="The Broad Institute Genome Sequencing Center for Infectious Disease"/>
            <person name="Wu L."/>
            <person name="Ma J."/>
        </authorList>
    </citation>
    <scope>NUCLEOTIDE SEQUENCE [LARGE SCALE GENOMIC DNA]</scope>
    <source>
        <strain evidence="9">CGMCC 1.12859</strain>
    </source>
</reference>
<dbReference type="Gene3D" id="3.90.1720.10">
    <property type="entry name" value="endopeptidase domain like (from Nostoc punctiforme)"/>
    <property type="match status" value="1"/>
</dbReference>
<dbReference type="PROSITE" id="PS51935">
    <property type="entry name" value="NLPC_P60"/>
    <property type="match status" value="1"/>
</dbReference>
<keyword evidence="3" id="KW-0378">Hydrolase</keyword>
<proteinExistence type="inferred from homology"/>
<dbReference type="InterPro" id="IPR000064">
    <property type="entry name" value="NLP_P60_dom"/>
</dbReference>
<evidence type="ECO:0000259" key="7">
    <source>
        <dbReference type="PROSITE" id="PS51935"/>
    </source>
</evidence>
<dbReference type="Proteomes" id="UP001596435">
    <property type="component" value="Unassembled WGS sequence"/>
</dbReference>
<feature type="signal peptide" evidence="6">
    <location>
        <begin position="1"/>
        <end position="28"/>
    </location>
</feature>
<gene>
    <name evidence="8" type="ORF">ACFQMG_01580</name>
</gene>
<evidence type="ECO:0000313" key="9">
    <source>
        <dbReference type="Proteomes" id="UP001596435"/>
    </source>
</evidence>
<comment type="similarity">
    <text evidence="1">Belongs to the peptidase C40 family.</text>
</comment>
<dbReference type="PANTHER" id="PTHR47359:SF3">
    <property type="entry name" value="NLP_P60 DOMAIN-CONTAINING PROTEIN-RELATED"/>
    <property type="match status" value="1"/>
</dbReference>
<dbReference type="Pfam" id="PF00877">
    <property type="entry name" value="NLPC_P60"/>
    <property type="match status" value="1"/>
</dbReference>
<dbReference type="PANTHER" id="PTHR47359">
    <property type="entry name" value="PEPTIDOGLYCAN DL-ENDOPEPTIDASE CWLO"/>
    <property type="match status" value="1"/>
</dbReference>
<feature type="domain" description="NlpC/P60" evidence="7">
    <location>
        <begin position="409"/>
        <end position="551"/>
    </location>
</feature>
<evidence type="ECO:0000313" key="8">
    <source>
        <dbReference type="EMBL" id="MFC7178249.1"/>
    </source>
</evidence>
<keyword evidence="4" id="KW-0788">Thiol protease</keyword>
<sequence>MHTRIRTRLVRTLTPLLAIAALGTPVLAASPAAAVTNFTAKVALNGRDGPSLNANTVKVDMYLAGQTVPVSCQAKGEEAYGSAIWDKTTDGVWVPDFYVQTGSDGYAPGVPRCGDTSLDSTALPATADLDGRQSPSLSAAVVEVNAYHNGDLVPVVCQATGGSAYGSTIWDKTSDGLWVTDVYVKTGYSGFDPNLPKCASTSAPSSAGYLAKTDLNGRATTQVSAPAVKVYPGGSTIRITCQAIGENAYGSNIWDKTTDGLWVTDYYVKTGFDGFDPGLPRCTDNTSNSGSGYTAKTDLNGRATKVLSAAAVKTYPSGSSIHITCQAYGEYAYGSYIWDKTTDGLFVTDYYVQTGTDGFLSNMPRCDNDQPTGGAPGGGTGPTTGNGTCDTAGHGRINGPAGSTAGTSAEKISRIIALAQQETTKSLSYAWGGGGKGGPSCGIASLSPGGYNDYNRYGFDCSGFTEYLFWAAAGRDIGEGSNTQSRQATQVSYSSVKAGDLLFWGSPGNTDHVALYIGNGQMIEAAPPRGTSSVHVTNVYGSHSYAIRIFS</sequence>
<evidence type="ECO:0000256" key="2">
    <source>
        <dbReference type="ARBA" id="ARBA00022670"/>
    </source>
</evidence>
<dbReference type="InterPro" id="IPR051794">
    <property type="entry name" value="PG_Endopeptidase_C40"/>
</dbReference>
<name>A0ABW2FLV1_9ACTN</name>
<evidence type="ECO:0000256" key="6">
    <source>
        <dbReference type="SAM" id="SignalP"/>
    </source>
</evidence>
<dbReference type="RefSeq" id="WP_345708915.1">
    <property type="nucleotide sequence ID" value="NZ_BAABKV010000001.1"/>
</dbReference>
<keyword evidence="6" id="KW-0732">Signal</keyword>
<accession>A0ABW2FLV1</accession>
<protein>
    <submittedName>
        <fullName evidence="8">NlpC/P60 family protein</fullName>
    </submittedName>
</protein>